<evidence type="ECO:0000313" key="1">
    <source>
        <dbReference type="EMBL" id="RNF77795.1"/>
    </source>
</evidence>
<comment type="caution">
    <text evidence="1">The sequence shown here is derived from an EMBL/GenBank/DDBJ whole genome shotgun (WGS) entry which is preliminary data.</text>
</comment>
<dbReference type="Proteomes" id="UP000278162">
    <property type="component" value="Unassembled WGS sequence"/>
</dbReference>
<sequence length="82" mass="9326">MRPTRPVSPVFTLIISHPLHRPGREQMIEQVRHVSELYGARLTGISEFNEHAFAQRLAERLTPDQVEAARAEADALTYTSRT</sequence>
<dbReference type="EMBL" id="RJAI01000103">
    <property type="protein sequence ID" value="RNF77795.1"/>
    <property type="molecule type" value="Genomic_DNA"/>
</dbReference>
<reference evidence="1 2" key="1">
    <citation type="submission" date="2018-10" db="EMBL/GenBank/DDBJ databases">
        <title>An outbreak of IMP-63 producing strain in France.</title>
        <authorList>
            <person name="Bour M."/>
            <person name="Liapis E."/>
            <person name="Plesiat P."/>
        </authorList>
    </citation>
    <scope>NUCLEOTIDE SEQUENCE [LARGE SCALE GENOMIC DNA]</scope>
    <source>
        <strain evidence="1 2">12917</strain>
    </source>
</reference>
<dbReference type="AlphaFoldDB" id="A0A3M8SB03"/>
<name>A0A3M8SB03_PSEPU</name>
<evidence type="ECO:0000313" key="2">
    <source>
        <dbReference type="Proteomes" id="UP000278162"/>
    </source>
</evidence>
<gene>
    <name evidence="1" type="ORF">EFK07_29790</name>
</gene>
<protein>
    <submittedName>
        <fullName evidence="1">Uncharacterized protein</fullName>
    </submittedName>
</protein>
<dbReference type="RefSeq" id="WP_060500124.1">
    <property type="nucleotide sequence ID" value="NZ_BKWG01000029.1"/>
</dbReference>
<organism evidence="1 2">
    <name type="scientific">Pseudomonas putida</name>
    <name type="common">Arthrobacter siderocapsulatus</name>
    <dbReference type="NCBI Taxonomy" id="303"/>
    <lineage>
        <taxon>Bacteria</taxon>
        <taxon>Pseudomonadati</taxon>
        <taxon>Pseudomonadota</taxon>
        <taxon>Gammaproteobacteria</taxon>
        <taxon>Pseudomonadales</taxon>
        <taxon>Pseudomonadaceae</taxon>
        <taxon>Pseudomonas</taxon>
    </lineage>
</organism>
<accession>A0A3M8SB03</accession>
<proteinExistence type="predicted"/>